<organism evidence="8 9">
    <name type="scientific">Anseongella ginsenosidimutans</name>
    <dbReference type="NCBI Taxonomy" id="496056"/>
    <lineage>
        <taxon>Bacteria</taxon>
        <taxon>Pseudomonadati</taxon>
        <taxon>Bacteroidota</taxon>
        <taxon>Sphingobacteriia</taxon>
        <taxon>Sphingobacteriales</taxon>
        <taxon>Sphingobacteriaceae</taxon>
        <taxon>Anseongella</taxon>
    </lineage>
</organism>
<evidence type="ECO:0000259" key="7">
    <source>
        <dbReference type="PROSITE" id="PS50110"/>
    </source>
</evidence>
<sequence>MSKITVILADDHTLVRKGIKAMLESDEEIAVVAEAENGLQALEKSREFHPALLVMDIRMPLMTGLEACGLLPDYAPGTKVLILSMHDSEDYVLQSLKAGAWGYLLKDIDRNEFIKALKQVHAGNKYFSGAVSNILANQLLRTPGTARAEEPKEDPYGLTRREKEILRLVINGNQNKQIAESLGKSVRTVETHRFNIMKKLGVNNAVDMVNKVVKEQLV</sequence>
<dbReference type="InterPro" id="IPR001789">
    <property type="entry name" value="Sig_transdc_resp-reg_receiver"/>
</dbReference>
<gene>
    <name evidence="8" type="ORF">EDD80_101355</name>
</gene>
<evidence type="ECO:0000259" key="6">
    <source>
        <dbReference type="PROSITE" id="PS50043"/>
    </source>
</evidence>
<dbReference type="OrthoDB" id="9797341at2"/>
<reference evidence="8 9" key="1">
    <citation type="submission" date="2019-03" db="EMBL/GenBank/DDBJ databases">
        <title>Genomic Encyclopedia of Type Strains, Phase IV (KMG-IV): sequencing the most valuable type-strain genomes for metagenomic binning, comparative biology and taxonomic classification.</title>
        <authorList>
            <person name="Goeker M."/>
        </authorList>
    </citation>
    <scope>NUCLEOTIDE SEQUENCE [LARGE SCALE GENOMIC DNA]</scope>
    <source>
        <strain evidence="8 9">DSM 21100</strain>
    </source>
</reference>
<dbReference type="PROSITE" id="PS50043">
    <property type="entry name" value="HTH_LUXR_2"/>
    <property type="match status" value="1"/>
</dbReference>
<evidence type="ECO:0000256" key="1">
    <source>
        <dbReference type="ARBA" id="ARBA00022553"/>
    </source>
</evidence>
<dbReference type="InterPro" id="IPR058245">
    <property type="entry name" value="NreC/VraR/RcsB-like_REC"/>
</dbReference>
<dbReference type="CDD" id="cd17535">
    <property type="entry name" value="REC_NarL-like"/>
    <property type="match status" value="1"/>
</dbReference>
<dbReference type="InterPro" id="IPR011006">
    <property type="entry name" value="CheY-like_superfamily"/>
</dbReference>
<dbReference type="InterPro" id="IPR016032">
    <property type="entry name" value="Sig_transdc_resp-reg_C-effctor"/>
</dbReference>
<dbReference type="SMART" id="SM00421">
    <property type="entry name" value="HTH_LUXR"/>
    <property type="match status" value="1"/>
</dbReference>
<keyword evidence="9" id="KW-1185">Reference proteome</keyword>
<evidence type="ECO:0000256" key="4">
    <source>
        <dbReference type="ARBA" id="ARBA00023163"/>
    </source>
</evidence>
<dbReference type="PANTHER" id="PTHR43214">
    <property type="entry name" value="TWO-COMPONENT RESPONSE REGULATOR"/>
    <property type="match status" value="1"/>
</dbReference>
<proteinExistence type="predicted"/>
<keyword evidence="3" id="KW-0238">DNA-binding</keyword>
<keyword evidence="1 5" id="KW-0597">Phosphoprotein</keyword>
<keyword evidence="2" id="KW-0805">Transcription regulation</keyword>
<dbReference type="Proteomes" id="UP000295807">
    <property type="component" value="Unassembled WGS sequence"/>
</dbReference>
<keyword evidence="4" id="KW-0804">Transcription</keyword>
<evidence type="ECO:0000256" key="3">
    <source>
        <dbReference type="ARBA" id="ARBA00023125"/>
    </source>
</evidence>
<dbReference type="CDD" id="cd06170">
    <property type="entry name" value="LuxR_C_like"/>
    <property type="match status" value="1"/>
</dbReference>
<evidence type="ECO:0000313" key="8">
    <source>
        <dbReference type="EMBL" id="TCS90156.1"/>
    </source>
</evidence>
<dbReference type="AlphaFoldDB" id="A0A4R3KYN3"/>
<dbReference type="Pfam" id="PF00196">
    <property type="entry name" value="GerE"/>
    <property type="match status" value="1"/>
</dbReference>
<evidence type="ECO:0000256" key="2">
    <source>
        <dbReference type="ARBA" id="ARBA00023015"/>
    </source>
</evidence>
<dbReference type="EMBL" id="SMAD01000001">
    <property type="protein sequence ID" value="TCS90156.1"/>
    <property type="molecule type" value="Genomic_DNA"/>
</dbReference>
<dbReference type="SUPFAM" id="SSF46894">
    <property type="entry name" value="C-terminal effector domain of the bipartite response regulators"/>
    <property type="match status" value="1"/>
</dbReference>
<dbReference type="SUPFAM" id="SSF52172">
    <property type="entry name" value="CheY-like"/>
    <property type="match status" value="1"/>
</dbReference>
<dbReference type="GO" id="GO:0000160">
    <property type="term" value="P:phosphorelay signal transduction system"/>
    <property type="evidence" value="ECO:0007669"/>
    <property type="project" value="InterPro"/>
</dbReference>
<feature type="domain" description="HTH luxR-type" evidence="6">
    <location>
        <begin position="151"/>
        <end position="216"/>
    </location>
</feature>
<evidence type="ECO:0000313" key="9">
    <source>
        <dbReference type="Proteomes" id="UP000295807"/>
    </source>
</evidence>
<dbReference type="InterPro" id="IPR039420">
    <property type="entry name" value="WalR-like"/>
</dbReference>
<dbReference type="GO" id="GO:0006355">
    <property type="term" value="P:regulation of DNA-templated transcription"/>
    <property type="evidence" value="ECO:0007669"/>
    <property type="project" value="InterPro"/>
</dbReference>
<dbReference type="SMART" id="SM00448">
    <property type="entry name" value="REC"/>
    <property type="match status" value="1"/>
</dbReference>
<name>A0A4R3KYN3_9SPHI</name>
<feature type="modified residue" description="4-aspartylphosphate" evidence="5">
    <location>
        <position position="56"/>
    </location>
</feature>
<dbReference type="Gene3D" id="3.40.50.2300">
    <property type="match status" value="1"/>
</dbReference>
<protein>
    <submittedName>
        <fullName evidence="8">LuxR family two component transcriptional regulator</fullName>
    </submittedName>
</protein>
<comment type="caution">
    <text evidence="8">The sequence shown here is derived from an EMBL/GenBank/DDBJ whole genome shotgun (WGS) entry which is preliminary data.</text>
</comment>
<accession>A0A4R3KYN3</accession>
<dbReference type="PANTHER" id="PTHR43214:SF41">
    <property type="entry name" value="NITRATE_NITRITE RESPONSE REGULATOR PROTEIN NARP"/>
    <property type="match status" value="1"/>
</dbReference>
<dbReference type="RefSeq" id="WP_132127611.1">
    <property type="nucleotide sequence ID" value="NZ_CP042432.1"/>
</dbReference>
<dbReference type="Pfam" id="PF00072">
    <property type="entry name" value="Response_reg"/>
    <property type="match status" value="1"/>
</dbReference>
<dbReference type="PROSITE" id="PS50110">
    <property type="entry name" value="RESPONSE_REGULATORY"/>
    <property type="match status" value="1"/>
</dbReference>
<dbReference type="PRINTS" id="PR00038">
    <property type="entry name" value="HTHLUXR"/>
</dbReference>
<dbReference type="InterPro" id="IPR000792">
    <property type="entry name" value="Tscrpt_reg_LuxR_C"/>
</dbReference>
<evidence type="ECO:0000256" key="5">
    <source>
        <dbReference type="PROSITE-ProRule" id="PRU00169"/>
    </source>
</evidence>
<dbReference type="GO" id="GO:0003677">
    <property type="term" value="F:DNA binding"/>
    <property type="evidence" value="ECO:0007669"/>
    <property type="project" value="UniProtKB-KW"/>
</dbReference>
<feature type="domain" description="Response regulatory" evidence="7">
    <location>
        <begin position="5"/>
        <end position="121"/>
    </location>
</feature>